<evidence type="ECO:0000256" key="2">
    <source>
        <dbReference type="ARBA" id="ARBA00009804"/>
    </source>
</evidence>
<evidence type="ECO:0000256" key="5">
    <source>
        <dbReference type="ARBA" id="ARBA00022553"/>
    </source>
</evidence>
<feature type="region of interest" description="Disordered" evidence="14">
    <location>
        <begin position="735"/>
        <end position="767"/>
    </location>
</feature>
<proteinExistence type="inferred from homology"/>
<evidence type="ECO:0000313" key="17">
    <source>
        <dbReference type="EMBL" id="KAJ6643384.1"/>
    </source>
</evidence>
<feature type="binding site" evidence="13">
    <location>
        <position position="451"/>
    </location>
    <ligand>
        <name>ATP</name>
        <dbReference type="ChEBI" id="CHEBI:30616"/>
    </ligand>
</feature>
<dbReference type="InterPro" id="IPR008271">
    <property type="entry name" value="Ser/Thr_kinase_AS"/>
</dbReference>
<dbReference type="InterPro" id="IPR000961">
    <property type="entry name" value="AGC-kinase_C"/>
</dbReference>
<evidence type="ECO:0000256" key="7">
    <source>
        <dbReference type="ARBA" id="ARBA00022737"/>
    </source>
</evidence>
<evidence type="ECO:0000256" key="11">
    <source>
        <dbReference type="ARBA" id="ARBA00047899"/>
    </source>
</evidence>
<comment type="cofactor">
    <cofactor evidence="1">
        <name>Mg(2+)</name>
        <dbReference type="ChEBI" id="CHEBI:18420"/>
    </cofactor>
</comment>
<accession>A0A9Q0N4H5</accession>
<dbReference type="GO" id="GO:0004674">
    <property type="term" value="F:protein serine/threonine kinase activity"/>
    <property type="evidence" value="ECO:0007669"/>
    <property type="project" value="UniProtKB-KW"/>
</dbReference>
<dbReference type="Proteomes" id="UP001151699">
    <property type="component" value="Chromosome B"/>
</dbReference>
<dbReference type="PROSITE" id="PS51285">
    <property type="entry name" value="AGC_KINASE_CTER"/>
    <property type="match status" value="1"/>
</dbReference>
<evidence type="ECO:0000256" key="4">
    <source>
        <dbReference type="ARBA" id="ARBA00022527"/>
    </source>
</evidence>
<dbReference type="SMART" id="SM00220">
    <property type="entry name" value="S_TKc"/>
    <property type="match status" value="2"/>
</dbReference>
<evidence type="ECO:0000259" key="16">
    <source>
        <dbReference type="PROSITE" id="PS51285"/>
    </source>
</evidence>
<reference evidence="17" key="1">
    <citation type="submission" date="2022-07" db="EMBL/GenBank/DDBJ databases">
        <authorList>
            <person name="Trinca V."/>
            <person name="Uliana J.V.C."/>
            <person name="Torres T.T."/>
            <person name="Ward R.J."/>
            <person name="Monesi N."/>
        </authorList>
    </citation>
    <scope>NUCLEOTIDE SEQUENCE</scope>
    <source>
        <strain evidence="17">HSMRA1968</strain>
        <tissue evidence="17">Whole embryos</tissue>
    </source>
</reference>
<dbReference type="AlphaFoldDB" id="A0A9Q0N4H5"/>
<dbReference type="PROSITE" id="PS00108">
    <property type="entry name" value="PROTEIN_KINASE_ST"/>
    <property type="match status" value="1"/>
</dbReference>
<organism evidence="17 18">
    <name type="scientific">Pseudolycoriella hygida</name>
    <dbReference type="NCBI Taxonomy" id="35572"/>
    <lineage>
        <taxon>Eukaryota</taxon>
        <taxon>Metazoa</taxon>
        <taxon>Ecdysozoa</taxon>
        <taxon>Arthropoda</taxon>
        <taxon>Hexapoda</taxon>
        <taxon>Insecta</taxon>
        <taxon>Pterygota</taxon>
        <taxon>Neoptera</taxon>
        <taxon>Endopterygota</taxon>
        <taxon>Diptera</taxon>
        <taxon>Nematocera</taxon>
        <taxon>Sciaroidea</taxon>
        <taxon>Sciaridae</taxon>
        <taxon>Pseudolycoriella</taxon>
    </lineage>
</organism>
<feature type="binding site" evidence="13">
    <location>
        <position position="81"/>
    </location>
    <ligand>
        <name>ATP</name>
        <dbReference type="ChEBI" id="CHEBI:30616"/>
    </ligand>
</feature>
<dbReference type="InterPro" id="IPR011009">
    <property type="entry name" value="Kinase-like_dom_sf"/>
</dbReference>
<evidence type="ECO:0000256" key="13">
    <source>
        <dbReference type="PROSITE-ProRule" id="PRU10141"/>
    </source>
</evidence>
<feature type="domain" description="AGC-kinase C-terminal" evidence="16">
    <location>
        <begin position="317"/>
        <end position="385"/>
    </location>
</feature>
<dbReference type="CDD" id="cd05583">
    <property type="entry name" value="STKc_MSK_N"/>
    <property type="match status" value="1"/>
</dbReference>
<evidence type="ECO:0000256" key="3">
    <source>
        <dbReference type="ARBA" id="ARBA00012513"/>
    </source>
</evidence>
<dbReference type="SUPFAM" id="SSF56112">
    <property type="entry name" value="Protein kinase-like (PK-like)"/>
    <property type="match status" value="2"/>
</dbReference>
<dbReference type="PROSITE" id="PS00107">
    <property type="entry name" value="PROTEIN_KINASE_ATP"/>
    <property type="match status" value="2"/>
</dbReference>
<evidence type="ECO:0000256" key="1">
    <source>
        <dbReference type="ARBA" id="ARBA00001946"/>
    </source>
</evidence>
<dbReference type="InterPro" id="IPR020635">
    <property type="entry name" value="Tyr_kinase_cat_dom"/>
</dbReference>
<keyword evidence="7" id="KW-0677">Repeat</keyword>
<keyword evidence="10 13" id="KW-0067">ATP-binding</keyword>
<dbReference type="InterPro" id="IPR000719">
    <property type="entry name" value="Prot_kinase_dom"/>
</dbReference>
<keyword evidence="18" id="KW-1185">Reference proteome</keyword>
<feature type="compositionally biased region" description="Polar residues" evidence="14">
    <location>
        <begin position="755"/>
        <end position="767"/>
    </location>
</feature>
<evidence type="ECO:0000256" key="6">
    <source>
        <dbReference type="ARBA" id="ARBA00022679"/>
    </source>
</evidence>
<comment type="catalytic activity">
    <reaction evidence="12">
        <text>L-seryl-[protein] + ATP = O-phospho-L-seryl-[protein] + ADP + H(+)</text>
        <dbReference type="Rhea" id="RHEA:17989"/>
        <dbReference type="Rhea" id="RHEA-COMP:9863"/>
        <dbReference type="Rhea" id="RHEA-COMP:11604"/>
        <dbReference type="ChEBI" id="CHEBI:15378"/>
        <dbReference type="ChEBI" id="CHEBI:29999"/>
        <dbReference type="ChEBI" id="CHEBI:30616"/>
        <dbReference type="ChEBI" id="CHEBI:83421"/>
        <dbReference type="ChEBI" id="CHEBI:456216"/>
        <dbReference type="EC" id="2.7.11.1"/>
    </reaction>
</comment>
<evidence type="ECO:0000256" key="12">
    <source>
        <dbReference type="ARBA" id="ARBA00048679"/>
    </source>
</evidence>
<keyword evidence="6" id="KW-0808">Transferase</keyword>
<dbReference type="InterPro" id="IPR017892">
    <property type="entry name" value="Pkinase_C"/>
</dbReference>
<evidence type="ECO:0000259" key="15">
    <source>
        <dbReference type="PROSITE" id="PS50011"/>
    </source>
</evidence>
<keyword evidence="8 13" id="KW-0547">Nucleotide-binding</keyword>
<dbReference type="Pfam" id="PF00433">
    <property type="entry name" value="Pkinase_C"/>
    <property type="match status" value="1"/>
</dbReference>
<feature type="domain" description="Protein kinase" evidence="15">
    <location>
        <begin position="422"/>
        <end position="682"/>
    </location>
</feature>
<comment type="catalytic activity">
    <reaction evidence="11">
        <text>L-threonyl-[protein] + ATP = O-phospho-L-threonyl-[protein] + ADP + H(+)</text>
        <dbReference type="Rhea" id="RHEA:46608"/>
        <dbReference type="Rhea" id="RHEA-COMP:11060"/>
        <dbReference type="Rhea" id="RHEA-COMP:11605"/>
        <dbReference type="ChEBI" id="CHEBI:15378"/>
        <dbReference type="ChEBI" id="CHEBI:30013"/>
        <dbReference type="ChEBI" id="CHEBI:30616"/>
        <dbReference type="ChEBI" id="CHEBI:61977"/>
        <dbReference type="ChEBI" id="CHEBI:456216"/>
        <dbReference type="EC" id="2.7.11.1"/>
    </reaction>
</comment>
<dbReference type="GO" id="GO:0004713">
    <property type="term" value="F:protein tyrosine kinase activity"/>
    <property type="evidence" value="ECO:0007669"/>
    <property type="project" value="InterPro"/>
</dbReference>
<dbReference type="PANTHER" id="PTHR24351">
    <property type="entry name" value="RIBOSOMAL PROTEIN S6 KINASE"/>
    <property type="match status" value="1"/>
</dbReference>
<dbReference type="Gene3D" id="1.10.510.10">
    <property type="entry name" value="Transferase(Phosphotransferase) domain 1"/>
    <property type="match status" value="2"/>
</dbReference>
<evidence type="ECO:0000256" key="14">
    <source>
        <dbReference type="SAM" id="MobiDB-lite"/>
    </source>
</evidence>
<keyword evidence="4" id="KW-0723">Serine/threonine-protein kinase</keyword>
<dbReference type="InterPro" id="IPR017441">
    <property type="entry name" value="Protein_kinase_ATP_BS"/>
</dbReference>
<gene>
    <name evidence="17" type="primary">RPS6KA5_3</name>
    <name evidence="17" type="ORF">Bhyg_08345</name>
</gene>
<sequence>MIVSNKEHDHESGFFEDNNLPDEKHKRMINHYTNKALLRDEDKLDLTDFDVLKVLGTGAYGKVYLVRKRNGPDNGKLYAMKVLRKAALVQKKKSAEHTKTEREILEKIRNRPFLVTMHYAFQTDSNLHIILDYVSGGELFTHLYQRENFKENEVRIFIAELILALEQLHKLNIIYRDVKLENILIDSDGHVVLTDFGLSKELSGIARTHSFCGTIEYMAPEVVRNGDVGHDFAVDWWSVGVLTYELLTGSSPFTFEGNQNSQQEITNRILHSQPPVPKGVGRDIQDFIAKLLVKDPKKRLGGNSPNADQIKSHRFFQNLDWKKLAKKGIPAPLKPKLKDAYDTSNFSTEFTSQPAVVSPSPAPTNHERLFRGYSFVAPNLMPPDLEDDVVPGLDNSLILRPNPLKVLNRRPKQSPFFVKYMIESPETIGVGTYSICMKCRNRETMEVFAVKIVSSDCDVTDEIATLKRCQGPFVVALIEVMTDSAYTFIVMELLDGGDLLQRMERSELTHRDSAMVFGQIVRALQHMHENNIVHRDLRLKNIRFVNNDDADVRIIDFGLAQNLNNVNAKSCCTLDYAATEVVNLCNGQTYTKACDIWSIGVLTYTMMCGHSPFGNGLANLTYTQSKHVIVDRIRRGSFDFDSAKWLKITEPTKEMIRGLLQINPSKRSTLEYIIEKNYHNLIKNEKSIFQPARTLRCDVNMVFEAQRETFRCCMNGFSQLEQCLKKSTSTISIASSRHSSSNGGVLSPSSGHASFDQNNRSRSRTASISSDTTEVFCKFDKTQNNLDYVKQISDNGPQPVVSMEVEEDFHGFSTDDRNGVREYVQKFKYNLQRMNANKKAKQAPISPDKKRRSNIQVRHDYCKVAPSPKPCATVTYTVKHLNNQAGNKRRTVDPVDPYFQRSVANGYVYGNYFNTSELPAKRNRTNVNYKEIDDDEDFKKRKIRAFMKQSNSSWII</sequence>
<dbReference type="SMART" id="SM00133">
    <property type="entry name" value="S_TK_X"/>
    <property type="match status" value="1"/>
</dbReference>
<dbReference type="OrthoDB" id="63267at2759"/>
<dbReference type="PROSITE" id="PS50011">
    <property type="entry name" value="PROTEIN_KINASE_DOM"/>
    <property type="match status" value="2"/>
</dbReference>
<keyword evidence="5" id="KW-0597">Phosphoprotein</keyword>
<evidence type="ECO:0000256" key="8">
    <source>
        <dbReference type="ARBA" id="ARBA00022741"/>
    </source>
</evidence>
<dbReference type="EC" id="2.7.11.1" evidence="3"/>
<protein>
    <recommendedName>
        <fullName evidence="3">non-specific serine/threonine protein kinase</fullName>
        <ecNumber evidence="3">2.7.11.1</ecNumber>
    </recommendedName>
</protein>
<evidence type="ECO:0000256" key="10">
    <source>
        <dbReference type="ARBA" id="ARBA00022840"/>
    </source>
</evidence>
<evidence type="ECO:0000256" key="9">
    <source>
        <dbReference type="ARBA" id="ARBA00022777"/>
    </source>
</evidence>
<evidence type="ECO:0000313" key="18">
    <source>
        <dbReference type="Proteomes" id="UP001151699"/>
    </source>
</evidence>
<feature type="compositionally biased region" description="Low complexity" evidence="14">
    <location>
        <begin position="735"/>
        <end position="751"/>
    </location>
</feature>
<dbReference type="EMBL" id="WJQU01000002">
    <property type="protein sequence ID" value="KAJ6643384.1"/>
    <property type="molecule type" value="Genomic_DNA"/>
</dbReference>
<dbReference type="SMART" id="SM00219">
    <property type="entry name" value="TyrKc"/>
    <property type="match status" value="1"/>
</dbReference>
<keyword evidence="9 17" id="KW-0418">Kinase</keyword>
<dbReference type="GO" id="GO:0005524">
    <property type="term" value="F:ATP binding"/>
    <property type="evidence" value="ECO:0007669"/>
    <property type="project" value="UniProtKB-UniRule"/>
</dbReference>
<comment type="similarity">
    <text evidence="2">Belongs to the protein kinase superfamily. AGC Ser/Thr protein kinase family. S6 kinase subfamily.</text>
</comment>
<name>A0A9Q0N4H5_9DIPT</name>
<feature type="domain" description="Protein kinase" evidence="15">
    <location>
        <begin position="49"/>
        <end position="316"/>
    </location>
</feature>
<dbReference type="Gene3D" id="3.30.200.20">
    <property type="entry name" value="Phosphorylase Kinase, domain 1"/>
    <property type="match status" value="1"/>
</dbReference>
<comment type="caution">
    <text evidence="17">The sequence shown here is derived from an EMBL/GenBank/DDBJ whole genome shotgun (WGS) entry which is preliminary data.</text>
</comment>
<dbReference type="Pfam" id="PF00069">
    <property type="entry name" value="Pkinase"/>
    <property type="match status" value="2"/>
</dbReference>
<dbReference type="FunFam" id="3.30.200.20:FF:000686">
    <property type="entry name" value="Ribosomal protein S6 kinase"/>
    <property type="match status" value="1"/>
</dbReference>
<dbReference type="FunFam" id="1.10.510.10:FF:000109">
    <property type="entry name" value="Ribosomal protein S6 kinase"/>
    <property type="match status" value="1"/>
</dbReference>